<name>A0AA96J3G6_9FLAO</name>
<accession>A0AA96J3G6</accession>
<accession>A0AA96F2Y0</accession>
<feature type="domain" description="HTH cro/C1-type" evidence="1">
    <location>
        <begin position="14"/>
        <end position="67"/>
    </location>
</feature>
<dbReference type="EMBL" id="CP134890">
    <property type="protein sequence ID" value="WNM21625.1"/>
    <property type="molecule type" value="Genomic_DNA"/>
</dbReference>
<dbReference type="Pfam" id="PF01381">
    <property type="entry name" value="HTH_3"/>
    <property type="match status" value="1"/>
</dbReference>
<dbReference type="SMART" id="SM00530">
    <property type="entry name" value="HTH_XRE"/>
    <property type="match status" value="1"/>
</dbReference>
<dbReference type="RefSeq" id="WP_313325516.1">
    <property type="nucleotide sequence ID" value="NZ_CP134878.1"/>
</dbReference>
<reference evidence="2 4" key="1">
    <citation type="submission" date="2023-09" db="EMBL/GenBank/DDBJ databases">
        <title>Flavobacterium sp. a novel bacteria isolate from Pepper rhizosphere.</title>
        <authorList>
            <person name="Peng Y."/>
            <person name="Lee J."/>
        </authorList>
    </citation>
    <scope>NUCLEOTIDE SEQUENCE</scope>
    <source>
        <strain evidence="2">PMR2A8</strain>
        <strain evidence="3 4">PMTSA4</strain>
    </source>
</reference>
<evidence type="ECO:0000313" key="4">
    <source>
        <dbReference type="Proteomes" id="UP001304515"/>
    </source>
</evidence>
<dbReference type="InterPro" id="IPR001387">
    <property type="entry name" value="Cro/C1-type_HTH"/>
</dbReference>
<evidence type="ECO:0000259" key="1">
    <source>
        <dbReference type="PROSITE" id="PS50943"/>
    </source>
</evidence>
<keyword evidence="4" id="KW-1185">Reference proteome</keyword>
<protein>
    <submittedName>
        <fullName evidence="2">Helix-turn-helix transcriptional regulator</fullName>
    </submittedName>
</protein>
<gene>
    <name evidence="3" type="ORF">RN605_13195</name>
    <name evidence="2" type="ORF">RN608_06025</name>
</gene>
<dbReference type="GO" id="GO:0003677">
    <property type="term" value="F:DNA binding"/>
    <property type="evidence" value="ECO:0007669"/>
    <property type="project" value="InterPro"/>
</dbReference>
<dbReference type="CDD" id="cd00093">
    <property type="entry name" value="HTH_XRE"/>
    <property type="match status" value="1"/>
</dbReference>
<evidence type="ECO:0000313" key="3">
    <source>
        <dbReference type="EMBL" id="WNM21625.1"/>
    </source>
</evidence>
<dbReference type="InterPro" id="IPR010982">
    <property type="entry name" value="Lambda_DNA-bd_dom_sf"/>
</dbReference>
<dbReference type="Proteomes" id="UP001304515">
    <property type="component" value="Chromosome"/>
</dbReference>
<evidence type="ECO:0000313" key="2">
    <source>
        <dbReference type="EMBL" id="WNM20235.1"/>
    </source>
</evidence>
<dbReference type="KEGG" id="fcj:RN605_13195"/>
<dbReference type="Gene3D" id="1.10.260.40">
    <property type="entry name" value="lambda repressor-like DNA-binding domains"/>
    <property type="match status" value="1"/>
</dbReference>
<dbReference type="PROSITE" id="PS50943">
    <property type="entry name" value="HTH_CROC1"/>
    <property type="match status" value="1"/>
</dbReference>
<sequence>MNTITKPQHIGRNISRIRELRGIKQETLAIAIGVSQQTISNIENSKDVEEIKLEQIAKELGIKVEAIKNFSDEALFNYFSHFFDNSTEQVNYNNFSFNPLNKIIELYEQLLQAEKKKNEYLEKLLNKYFNKGQTLEDLL</sequence>
<dbReference type="SUPFAM" id="SSF47413">
    <property type="entry name" value="lambda repressor-like DNA-binding domains"/>
    <property type="match status" value="1"/>
</dbReference>
<organism evidence="2">
    <name type="scientific">Flavobacterium capsici</name>
    <dbReference type="NCBI Taxonomy" id="3075618"/>
    <lineage>
        <taxon>Bacteria</taxon>
        <taxon>Pseudomonadati</taxon>
        <taxon>Bacteroidota</taxon>
        <taxon>Flavobacteriia</taxon>
        <taxon>Flavobacteriales</taxon>
        <taxon>Flavobacteriaceae</taxon>
        <taxon>Flavobacterium</taxon>
    </lineage>
</organism>
<proteinExistence type="predicted"/>
<dbReference type="EMBL" id="CP134878">
    <property type="protein sequence ID" value="WNM20235.1"/>
    <property type="molecule type" value="Genomic_DNA"/>
</dbReference>
<dbReference type="AlphaFoldDB" id="A0AA96J3G6"/>